<feature type="domain" description="Cytidyltransferase-like" evidence="2">
    <location>
        <begin position="99"/>
        <end position="194"/>
    </location>
</feature>
<evidence type="ECO:0000256" key="1">
    <source>
        <dbReference type="ARBA" id="ARBA00026101"/>
    </source>
</evidence>
<dbReference type="PANTHER" id="PTHR10739">
    <property type="entry name" value="CYTIDYLYLTRANSFERASE"/>
    <property type="match status" value="1"/>
</dbReference>
<dbReference type="Pfam" id="PF01467">
    <property type="entry name" value="CTP_transf_like"/>
    <property type="match status" value="1"/>
</dbReference>
<organism evidence="3 4">
    <name type="scientific">Marasmius tenuissimus</name>
    <dbReference type="NCBI Taxonomy" id="585030"/>
    <lineage>
        <taxon>Eukaryota</taxon>
        <taxon>Fungi</taxon>
        <taxon>Dikarya</taxon>
        <taxon>Basidiomycota</taxon>
        <taxon>Agaricomycotina</taxon>
        <taxon>Agaricomycetes</taxon>
        <taxon>Agaricomycetidae</taxon>
        <taxon>Agaricales</taxon>
        <taxon>Marasmiineae</taxon>
        <taxon>Marasmiaceae</taxon>
        <taxon>Marasmius</taxon>
    </lineage>
</organism>
<dbReference type="InterPro" id="IPR045049">
    <property type="entry name" value="Pcy1-like"/>
</dbReference>
<evidence type="ECO:0000259" key="2">
    <source>
        <dbReference type="Pfam" id="PF01467"/>
    </source>
</evidence>
<dbReference type="InterPro" id="IPR014729">
    <property type="entry name" value="Rossmann-like_a/b/a_fold"/>
</dbReference>
<evidence type="ECO:0000313" key="3">
    <source>
        <dbReference type="EMBL" id="KAL0065865.1"/>
    </source>
</evidence>
<dbReference type="NCBIfam" id="TIGR00125">
    <property type="entry name" value="cyt_tran_rel"/>
    <property type="match status" value="1"/>
</dbReference>
<name>A0ABR2ZW04_9AGAR</name>
<dbReference type="PANTHER" id="PTHR10739:SF13">
    <property type="entry name" value="CHOLINE-PHOSPHATE CYTIDYLYLTRANSFERASE"/>
    <property type="match status" value="1"/>
</dbReference>
<protein>
    <recommendedName>
        <fullName evidence="1">choline-phosphate cytidylyltransferase</fullName>
        <ecNumber evidence="1">2.7.7.15</ecNumber>
    </recommendedName>
</protein>
<dbReference type="Gene3D" id="3.40.50.620">
    <property type="entry name" value="HUPs"/>
    <property type="match status" value="1"/>
</dbReference>
<gene>
    <name evidence="3" type="ORF">AAF712_007169</name>
</gene>
<dbReference type="SUPFAM" id="SSF52374">
    <property type="entry name" value="Nucleotidylyl transferase"/>
    <property type="match status" value="1"/>
</dbReference>
<dbReference type="Proteomes" id="UP001437256">
    <property type="component" value="Unassembled WGS sequence"/>
</dbReference>
<dbReference type="InterPro" id="IPR004821">
    <property type="entry name" value="Cyt_trans-like"/>
</dbReference>
<keyword evidence="4" id="KW-1185">Reference proteome</keyword>
<sequence length="213" mass="23857">MDASSLSDELSDYDVISDPGHRSLESSVADLLLASPPGEIYEPPPLEEAKHCYATTKLSPQEIQSNVRSALGIVSNTPTGTVRARGQSIGADMRLKRVYVDGLFDNFNVAHALQLRQAKLSFPAVHLIVGVFSDQVCEHYGYPPMNSMVERCEVLRHCRWVDEVLPDAPWQIDEQFARERRVDYVAFDEGATVSPAYDKVRVRGYDEMKRLGE</sequence>
<dbReference type="EC" id="2.7.7.15" evidence="1"/>
<dbReference type="EMBL" id="JBBXMP010000042">
    <property type="protein sequence ID" value="KAL0065865.1"/>
    <property type="molecule type" value="Genomic_DNA"/>
</dbReference>
<proteinExistence type="predicted"/>
<evidence type="ECO:0000313" key="4">
    <source>
        <dbReference type="Proteomes" id="UP001437256"/>
    </source>
</evidence>
<accession>A0ABR2ZW04</accession>
<comment type="caution">
    <text evidence="3">The sequence shown here is derived from an EMBL/GenBank/DDBJ whole genome shotgun (WGS) entry which is preliminary data.</text>
</comment>
<reference evidence="3 4" key="1">
    <citation type="submission" date="2024-05" db="EMBL/GenBank/DDBJ databases">
        <title>A draft genome resource for the thread blight pathogen Marasmius tenuissimus strain MS-2.</title>
        <authorList>
            <person name="Yulfo-Soto G.E."/>
            <person name="Baruah I.K."/>
            <person name="Amoako-Attah I."/>
            <person name="Bukari Y."/>
            <person name="Meinhardt L.W."/>
            <person name="Bailey B.A."/>
            <person name="Cohen S.P."/>
        </authorList>
    </citation>
    <scope>NUCLEOTIDE SEQUENCE [LARGE SCALE GENOMIC DNA]</scope>
    <source>
        <strain evidence="3 4">MS-2</strain>
    </source>
</reference>